<sequence>MSPQSLHRHYRLALTDPAASELRAQLPILKRGQGHVSLLQWLQDPPAQVAPGPGKVPLSLAHKRLCGLLLLPLACQWLRDGQLPSLRPEHLSLEGKQGFSLDPGPASPEDLIELMHFINRYFREHKLPPRIIASNSAVYLAAPWTRLGMTLPEPARFEAPARQWMALFGDDIANAIDWAYLEWPDRQLLLPHRKDCCLRYKVCNGELCGSCNRYSREQMAGNLRTWLDSQSQTA</sequence>
<reference evidence="1 3" key="1">
    <citation type="submission" date="2017-08" db="EMBL/GenBank/DDBJ databases">
        <title>Draft Genome Sequence of the Marine Bacterium Oceanimonas baumannii ATCC 700832.</title>
        <authorList>
            <person name="Mcclelland W.D."/>
            <person name="Brennan M.A."/>
            <person name="Trachtenberg A.M."/>
            <person name="Maclea K.S."/>
        </authorList>
    </citation>
    <scope>NUCLEOTIDE SEQUENCE [LARGE SCALE GENOMIC DNA]</scope>
    <source>
        <strain evidence="1 3">ATCC 700832</strain>
    </source>
</reference>
<dbReference type="EMBL" id="NQJF01000001">
    <property type="protein sequence ID" value="OYD26295.1"/>
    <property type="molecule type" value="Genomic_DNA"/>
</dbReference>
<keyword evidence="4" id="KW-1185">Reference proteome</keyword>
<gene>
    <name evidence="1" type="ORF">B6S09_01565</name>
    <name evidence="2" type="ORF">LY04_00098</name>
</gene>
<proteinExistence type="predicted"/>
<dbReference type="AlphaFoldDB" id="A0A235CR01"/>
<dbReference type="OrthoDB" id="5599091at2"/>
<evidence type="ECO:0000313" key="2">
    <source>
        <dbReference type="EMBL" id="TDW62047.1"/>
    </source>
</evidence>
<dbReference type="EMBL" id="SODO01000001">
    <property type="protein sequence ID" value="TDW62047.1"/>
    <property type="molecule type" value="Genomic_DNA"/>
</dbReference>
<protein>
    <recommendedName>
        <fullName evidence="5">Ferric siderophore reductase C-terminal domain-containing protein</fullName>
    </recommendedName>
</protein>
<dbReference type="Proteomes" id="UP000295058">
    <property type="component" value="Unassembled WGS sequence"/>
</dbReference>
<accession>A0A235CR01</accession>
<organism evidence="1 3">
    <name type="scientific">Oceanimonas baumannii</name>
    <dbReference type="NCBI Taxonomy" id="129578"/>
    <lineage>
        <taxon>Bacteria</taxon>
        <taxon>Pseudomonadati</taxon>
        <taxon>Pseudomonadota</taxon>
        <taxon>Gammaproteobacteria</taxon>
        <taxon>Aeromonadales</taxon>
        <taxon>Aeromonadaceae</taxon>
        <taxon>Oceanimonas</taxon>
    </lineage>
</organism>
<dbReference type="Proteomes" id="UP000243640">
    <property type="component" value="Unassembled WGS sequence"/>
</dbReference>
<reference evidence="2 4" key="2">
    <citation type="submission" date="2019-03" db="EMBL/GenBank/DDBJ databases">
        <title>Genomic Encyclopedia of Archaeal and Bacterial Type Strains, Phase II (KMG-II): from individual species to whole genera.</title>
        <authorList>
            <person name="Goeker M."/>
        </authorList>
    </citation>
    <scope>NUCLEOTIDE SEQUENCE [LARGE SCALE GENOMIC DNA]</scope>
    <source>
        <strain evidence="2 4">DSM 15594</strain>
    </source>
</reference>
<dbReference type="RefSeq" id="WP_094276737.1">
    <property type="nucleotide sequence ID" value="NZ_JBLWZI010000004.1"/>
</dbReference>
<evidence type="ECO:0008006" key="5">
    <source>
        <dbReference type="Google" id="ProtNLM"/>
    </source>
</evidence>
<name>A0A235CR01_9GAMM</name>
<evidence type="ECO:0000313" key="1">
    <source>
        <dbReference type="EMBL" id="OYD26295.1"/>
    </source>
</evidence>
<evidence type="ECO:0000313" key="3">
    <source>
        <dbReference type="Proteomes" id="UP000243640"/>
    </source>
</evidence>
<comment type="caution">
    <text evidence="1">The sequence shown here is derived from an EMBL/GenBank/DDBJ whole genome shotgun (WGS) entry which is preliminary data.</text>
</comment>
<evidence type="ECO:0000313" key="4">
    <source>
        <dbReference type="Proteomes" id="UP000295058"/>
    </source>
</evidence>